<organism evidence="1 2">
    <name type="scientific">Caenorhabditis japonica</name>
    <dbReference type="NCBI Taxonomy" id="281687"/>
    <lineage>
        <taxon>Eukaryota</taxon>
        <taxon>Metazoa</taxon>
        <taxon>Ecdysozoa</taxon>
        <taxon>Nematoda</taxon>
        <taxon>Chromadorea</taxon>
        <taxon>Rhabditida</taxon>
        <taxon>Rhabditina</taxon>
        <taxon>Rhabditomorpha</taxon>
        <taxon>Rhabditoidea</taxon>
        <taxon>Rhabditidae</taxon>
        <taxon>Peloderinae</taxon>
        <taxon>Caenorhabditis</taxon>
    </lineage>
</organism>
<dbReference type="Proteomes" id="UP000005237">
    <property type="component" value="Unassembled WGS sequence"/>
</dbReference>
<evidence type="ECO:0000313" key="2">
    <source>
        <dbReference type="Proteomes" id="UP000005237"/>
    </source>
</evidence>
<dbReference type="AlphaFoldDB" id="A0A8R1HPG6"/>
<dbReference type="EnsemblMetazoa" id="CJA07324.1">
    <property type="protein sequence ID" value="CJA07324.1"/>
    <property type="gene ID" value="WBGene00126528"/>
</dbReference>
<dbReference type="OMA" id="CIAHMES"/>
<sequence>MEFSQHDVVEDENHDFSMVRKHNSELDVCLDDAKRCEGNNEQDILSSLMTAIDTSMSHASVRTAMTFETTSGAINLNADADPPLATQLSMSTASELNDKNDIDDYYFDLENPPGNLEVFENDTGEVIGFEMLMDGEKVHVVDSMECIAHMESAQLEPVFFDPRIYLGVPAREEEEVEASAGQFAETVLSECVGSDDILTGELGPSFNEFSQYLGGLG</sequence>
<protein>
    <submittedName>
        <fullName evidence="1">Uncharacterized protein</fullName>
    </submittedName>
</protein>
<reference evidence="1" key="2">
    <citation type="submission" date="2022-06" db="UniProtKB">
        <authorList>
            <consortium name="EnsemblMetazoa"/>
        </authorList>
    </citation>
    <scope>IDENTIFICATION</scope>
    <source>
        <strain evidence="1">DF5081</strain>
    </source>
</reference>
<reference evidence="2" key="1">
    <citation type="submission" date="2010-08" db="EMBL/GenBank/DDBJ databases">
        <authorList>
            <consortium name="Caenorhabditis japonica Sequencing Consortium"/>
            <person name="Wilson R.K."/>
        </authorList>
    </citation>
    <scope>NUCLEOTIDE SEQUENCE [LARGE SCALE GENOMIC DNA]</scope>
    <source>
        <strain evidence="2">DF5081</strain>
    </source>
</reference>
<name>A0A8R1HPG6_CAEJA</name>
<proteinExistence type="predicted"/>
<keyword evidence="2" id="KW-1185">Reference proteome</keyword>
<accession>A0A8R1HPG6</accession>
<evidence type="ECO:0000313" key="1">
    <source>
        <dbReference type="EnsemblMetazoa" id="CJA07324.1"/>
    </source>
</evidence>